<dbReference type="AlphaFoldDB" id="Q7VHT6"/>
<feature type="transmembrane region" description="Helical" evidence="5">
    <location>
        <begin position="70"/>
        <end position="102"/>
    </location>
</feature>
<dbReference type="Pfam" id="PF07264">
    <property type="entry name" value="EI24"/>
    <property type="match status" value="1"/>
</dbReference>
<name>Q7VHT6_HELHP</name>
<evidence type="ECO:0000256" key="5">
    <source>
        <dbReference type="SAM" id="Phobius"/>
    </source>
</evidence>
<keyword evidence="3 5" id="KW-1133">Transmembrane helix</keyword>
<protein>
    <recommendedName>
        <fullName evidence="8">EI24 domain-containing protein</fullName>
    </recommendedName>
</protein>
<feature type="transmembrane region" description="Helical" evidence="5">
    <location>
        <begin position="21"/>
        <end position="50"/>
    </location>
</feature>
<dbReference type="EMBL" id="AE017125">
    <property type="protein sequence ID" value="AAP77474.1"/>
    <property type="molecule type" value="Genomic_DNA"/>
</dbReference>
<keyword evidence="2 5" id="KW-0812">Transmembrane</keyword>
<dbReference type="HOGENOM" id="CLU_096766_0_0_7"/>
<comment type="subcellular location">
    <subcellularLocation>
        <location evidence="1">Membrane</location>
        <topology evidence="1">Multi-pass membrane protein</topology>
    </subcellularLocation>
</comment>
<organism evidence="6 7">
    <name type="scientific">Helicobacter hepaticus (strain ATCC 51449 / 3B1)</name>
    <dbReference type="NCBI Taxonomy" id="235279"/>
    <lineage>
        <taxon>Bacteria</taxon>
        <taxon>Pseudomonadati</taxon>
        <taxon>Campylobacterota</taxon>
        <taxon>Epsilonproteobacteria</taxon>
        <taxon>Campylobacterales</taxon>
        <taxon>Helicobacteraceae</taxon>
        <taxon>Helicobacter</taxon>
    </lineage>
</organism>
<feature type="transmembrane region" description="Helical" evidence="5">
    <location>
        <begin position="213"/>
        <end position="234"/>
    </location>
</feature>
<dbReference type="STRING" id="235279.HH_0877"/>
<evidence type="ECO:0000256" key="2">
    <source>
        <dbReference type="ARBA" id="ARBA00022692"/>
    </source>
</evidence>
<sequence length="242" mass="28015">MVLSNKMLKILKDSLNDFFTLKIINLIWVPLILNLLLIGSVLYFCGSYFYDFILSLTPKWLQDINANTALWAQAVSFIYSVSIYLILGLGVALLALLCNLFFSLFYTPLIVRYVHNKDFSFIKLNPFGSMWGDTLSFVKDLCMFIALLIVCIPLYFIPICGTFIPLIIGFFFFKRRTFYDVGSYIMDKAQFDALQSQKFQNYICALLSFLPSLIPFVSFFLMPLQILIITRYMFDKLHSHTS</sequence>
<reference evidence="6 7" key="1">
    <citation type="journal article" date="2003" name="Proc. Natl. Acad. Sci. U.S.A.">
        <title>The complete genome sequence of the carcinogenic bacterium Helicobacter hepaticus.</title>
        <authorList>
            <person name="Suerbaum S."/>
            <person name="Josenhans C."/>
            <person name="Sterzenbach T."/>
            <person name="Drescher B."/>
            <person name="Brandt P."/>
            <person name="Bell M."/>
            <person name="Droege M."/>
            <person name="Fartmann B."/>
            <person name="Fischer H.-P."/>
            <person name="Ge Z."/>
            <person name="Hoerster A."/>
            <person name="Holland R."/>
            <person name="Klein K."/>
            <person name="Koenig J."/>
            <person name="Macko L."/>
            <person name="Mendz G.L."/>
            <person name="Nyakatura G."/>
            <person name="Schauer D.B."/>
            <person name="Shen Z."/>
            <person name="Weber J."/>
            <person name="Frosch M."/>
            <person name="Fox J.G."/>
        </authorList>
    </citation>
    <scope>NUCLEOTIDE SEQUENCE [LARGE SCALE GENOMIC DNA]</scope>
    <source>
        <strain evidence="7">ATCC 51449 / 3B1</strain>
    </source>
</reference>
<proteinExistence type="predicted"/>
<gene>
    <name evidence="6" type="ordered locus">HH_0877</name>
</gene>
<keyword evidence="4 5" id="KW-0472">Membrane</keyword>
<evidence type="ECO:0000256" key="3">
    <source>
        <dbReference type="ARBA" id="ARBA00022989"/>
    </source>
</evidence>
<evidence type="ECO:0000313" key="6">
    <source>
        <dbReference type="EMBL" id="AAP77474.1"/>
    </source>
</evidence>
<evidence type="ECO:0000256" key="4">
    <source>
        <dbReference type="ARBA" id="ARBA00023136"/>
    </source>
</evidence>
<evidence type="ECO:0008006" key="8">
    <source>
        <dbReference type="Google" id="ProtNLM"/>
    </source>
</evidence>
<evidence type="ECO:0000313" key="7">
    <source>
        <dbReference type="Proteomes" id="UP000002495"/>
    </source>
</evidence>
<feature type="transmembrane region" description="Helical" evidence="5">
    <location>
        <begin position="144"/>
        <end position="173"/>
    </location>
</feature>
<accession>Q7VHT6</accession>
<evidence type="ECO:0000256" key="1">
    <source>
        <dbReference type="ARBA" id="ARBA00004141"/>
    </source>
</evidence>
<dbReference type="KEGG" id="hhe:HH_0877"/>
<keyword evidence="7" id="KW-1185">Reference proteome</keyword>
<dbReference type="InterPro" id="IPR059112">
    <property type="entry name" value="CysZ/EI24"/>
</dbReference>
<dbReference type="Proteomes" id="UP000002495">
    <property type="component" value="Chromosome"/>
</dbReference>